<evidence type="ECO:0000256" key="10">
    <source>
        <dbReference type="SAM" id="Phobius"/>
    </source>
</evidence>
<dbReference type="GO" id="GO:0006935">
    <property type="term" value="P:chemotaxis"/>
    <property type="evidence" value="ECO:0007669"/>
    <property type="project" value="InterPro"/>
</dbReference>
<dbReference type="PROSITE" id="PS50885">
    <property type="entry name" value="HAMP"/>
    <property type="match status" value="1"/>
</dbReference>
<keyword evidence="2" id="KW-1003">Cell membrane</keyword>
<keyword evidence="3" id="KW-0488">Methylation</keyword>
<evidence type="ECO:0000313" key="14">
    <source>
        <dbReference type="Proteomes" id="UP000030063"/>
    </source>
</evidence>
<evidence type="ECO:0000259" key="12">
    <source>
        <dbReference type="PROSITE" id="PS50885"/>
    </source>
</evidence>
<dbReference type="OrthoDB" id="7030431at2"/>
<feature type="transmembrane region" description="Helical" evidence="10">
    <location>
        <begin position="326"/>
        <end position="344"/>
    </location>
</feature>
<evidence type="ECO:0000256" key="7">
    <source>
        <dbReference type="ARBA" id="ARBA00023224"/>
    </source>
</evidence>
<dbReference type="SMART" id="SM00283">
    <property type="entry name" value="MA"/>
    <property type="match status" value="1"/>
</dbReference>
<keyword evidence="6 10" id="KW-0472">Membrane</keyword>
<dbReference type="RefSeq" id="WP_025163286.1">
    <property type="nucleotide sequence ID" value="NZ_AWSQ01000001.1"/>
</dbReference>
<evidence type="ECO:0000256" key="1">
    <source>
        <dbReference type="ARBA" id="ARBA00004651"/>
    </source>
</evidence>
<dbReference type="AlphaFoldDB" id="A0A0A1YNE5"/>
<keyword evidence="7 9" id="KW-0807">Transducer</keyword>
<dbReference type="Proteomes" id="UP000030063">
    <property type="component" value="Unassembled WGS sequence"/>
</dbReference>
<dbReference type="PANTHER" id="PTHR32089">
    <property type="entry name" value="METHYL-ACCEPTING CHEMOTAXIS PROTEIN MCPB"/>
    <property type="match status" value="1"/>
</dbReference>
<dbReference type="STRING" id="1395571.TMS3_0100575"/>
<dbReference type="GO" id="GO:0007165">
    <property type="term" value="P:signal transduction"/>
    <property type="evidence" value="ECO:0007669"/>
    <property type="project" value="UniProtKB-KW"/>
</dbReference>
<dbReference type="InterPro" id="IPR004089">
    <property type="entry name" value="MCPsignal_dom"/>
</dbReference>
<comment type="subcellular location">
    <subcellularLocation>
        <location evidence="1">Cell membrane</location>
        <topology evidence="1">Multi-pass membrane protein</topology>
    </subcellularLocation>
</comment>
<feature type="transmembrane region" description="Helical" evidence="10">
    <location>
        <begin position="21"/>
        <end position="39"/>
    </location>
</feature>
<evidence type="ECO:0000256" key="9">
    <source>
        <dbReference type="PROSITE-ProRule" id="PRU00284"/>
    </source>
</evidence>
<dbReference type="GO" id="GO:0004888">
    <property type="term" value="F:transmembrane signaling receptor activity"/>
    <property type="evidence" value="ECO:0007669"/>
    <property type="project" value="InterPro"/>
</dbReference>
<dbReference type="Gene3D" id="1.10.287.950">
    <property type="entry name" value="Methyl-accepting chemotaxis protein"/>
    <property type="match status" value="1"/>
</dbReference>
<gene>
    <name evidence="13" type="ORF">TMS3_0100575</name>
</gene>
<evidence type="ECO:0000256" key="2">
    <source>
        <dbReference type="ARBA" id="ARBA00022475"/>
    </source>
</evidence>
<dbReference type="PROSITE" id="PS50111">
    <property type="entry name" value="CHEMOTAXIS_TRANSDUC_2"/>
    <property type="match status" value="1"/>
</dbReference>
<evidence type="ECO:0000256" key="8">
    <source>
        <dbReference type="ARBA" id="ARBA00029447"/>
    </source>
</evidence>
<evidence type="ECO:0000256" key="4">
    <source>
        <dbReference type="ARBA" id="ARBA00022692"/>
    </source>
</evidence>
<feature type="domain" description="Methyl-accepting transducer" evidence="11">
    <location>
        <begin position="403"/>
        <end position="639"/>
    </location>
</feature>
<reference evidence="13 14" key="1">
    <citation type="journal article" date="2014" name="Genome Announc.">
        <title>Draft Genome Sequence of Petroleum Oil-Degrading Marine Bacterium Pseudomonas taeanensis Strain MS-3, Isolated from a Crude Oil-Contaminated Seashore.</title>
        <authorList>
            <person name="Lee S.Y."/>
            <person name="Kim S.H."/>
            <person name="Lee D.G."/>
            <person name="Shin S."/>
            <person name="Yun S.H."/>
            <person name="Choi C.W."/>
            <person name="Chung Y.H."/>
            <person name="Choi J.S."/>
            <person name="Kahng H.Y."/>
            <person name="Kim S.I."/>
        </authorList>
    </citation>
    <scope>NUCLEOTIDE SEQUENCE [LARGE SCALE GENOMIC DNA]</scope>
    <source>
        <strain evidence="13 14">MS-3</strain>
    </source>
</reference>
<organism evidence="13 14">
    <name type="scientific">Pseudomonas taeanensis MS-3</name>
    <dbReference type="NCBI Taxonomy" id="1395571"/>
    <lineage>
        <taxon>Bacteria</taxon>
        <taxon>Pseudomonadati</taxon>
        <taxon>Pseudomonadota</taxon>
        <taxon>Gammaproteobacteria</taxon>
        <taxon>Pseudomonadales</taxon>
        <taxon>Pseudomonadaceae</taxon>
        <taxon>Pseudomonas</taxon>
    </lineage>
</organism>
<dbReference type="GO" id="GO:0005886">
    <property type="term" value="C:plasma membrane"/>
    <property type="evidence" value="ECO:0007669"/>
    <property type="project" value="UniProtKB-SubCell"/>
</dbReference>
<dbReference type="eggNOG" id="COG0840">
    <property type="taxonomic scope" value="Bacteria"/>
</dbReference>
<dbReference type="InterPro" id="IPR003660">
    <property type="entry name" value="HAMP_dom"/>
</dbReference>
<dbReference type="Pfam" id="PF00015">
    <property type="entry name" value="MCPsignal"/>
    <property type="match status" value="1"/>
</dbReference>
<dbReference type="EMBL" id="AWSQ01000001">
    <property type="protein sequence ID" value="KFX70473.1"/>
    <property type="molecule type" value="Genomic_DNA"/>
</dbReference>
<accession>A0A0A1YNE5</accession>
<evidence type="ECO:0000256" key="5">
    <source>
        <dbReference type="ARBA" id="ARBA00022989"/>
    </source>
</evidence>
<dbReference type="SMART" id="SM00304">
    <property type="entry name" value="HAMP"/>
    <property type="match status" value="1"/>
</dbReference>
<dbReference type="PANTHER" id="PTHR32089:SF112">
    <property type="entry name" value="LYSOZYME-LIKE PROTEIN-RELATED"/>
    <property type="match status" value="1"/>
</dbReference>
<name>A0A0A1YNE5_9PSED</name>
<protein>
    <submittedName>
        <fullName evidence="13">Chemotaxis protein</fullName>
    </submittedName>
</protein>
<evidence type="ECO:0000259" key="11">
    <source>
        <dbReference type="PROSITE" id="PS50111"/>
    </source>
</evidence>
<keyword evidence="14" id="KW-1185">Reference proteome</keyword>
<feature type="domain" description="HAMP" evidence="12">
    <location>
        <begin position="346"/>
        <end position="398"/>
    </location>
</feature>
<keyword evidence="4 10" id="KW-0812">Transmembrane</keyword>
<dbReference type="SUPFAM" id="SSF58104">
    <property type="entry name" value="Methyl-accepting chemotaxis protein (MCP) signaling domain"/>
    <property type="match status" value="1"/>
</dbReference>
<proteinExistence type="inferred from homology"/>
<keyword evidence="5 10" id="KW-1133">Transmembrane helix</keyword>
<dbReference type="PRINTS" id="PR00260">
    <property type="entry name" value="CHEMTRNSDUCR"/>
</dbReference>
<sequence>MTGVLKPGVRVLERFSFARKFQLLFVLFVLPLGYALWMITADQLSRLSLIDRELEGMRGVQALGAVQQELLEQQTLIARWKGTDEQAEKLLHQRAAGLDEALKRAGAVLKNSSSSPMAVEKFTALQALRPELSVASVGQLALPDAVQRYQKSLMQLTVLREQLVTDSGLTLDSHLDTSLLVENLSVTLPLMLERLGSFVAHGYGAVLSQRFTLQSRLQIGELRRGLEESLNQLIKAQTTLAQESPQVMVQLQGPFAEARKGLELSLAEIDRDMFEASPMTVSTEQLIQRTDALGGKLRALQQALYQQFALSLGAYRQSRVLDMTEVIGAFAVLTLLALYVLLCLNASISRSTAGIIAAAQGLRDGDLRVRMQVHGEDDLAAIASALNAAVEQLRGSMLGVNQESQQLDGTVQTLSAQASEALNEVEQQQAQMSQIATAATQMAATAQSVAQSCEQAAVEAGQTREIATQSNQRSVRTSASMRQLSSRLGDSAATLQQLRVQTEQITRVVDVIKGIAEQTNLLALNAAIEAARAGEQGRGFAVVADEVRSLSQRTQNSTAEIAQTVADLHKVVGQSVSLMEEAVSQAEGDVGSVLAMGEDLAGIVESVQRVSDRLAQIATAAEQQAATADEVSGNIQQVDQSAGHLLDGAQAVSAAAEQLRRGSEGLTQNTGRFQLG</sequence>
<evidence type="ECO:0000256" key="6">
    <source>
        <dbReference type="ARBA" id="ARBA00023136"/>
    </source>
</evidence>
<evidence type="ECO:0000313" key="13">
    <source>
        <dbReference type="EMBL" id="KFX70473.1"/>
    </source>
</evidence>
<comment type="caution">
    <text evidence="13">The sequence shown here is derived from an EMBL/GenBank/DDBJ whole genome shotgun (WGS) entry which is preliminary data.</text>
</comment>
<dbReference type="InterPro" id="IPR004090">
    <property type="entry name" value="Chemotax_Me-accpt_rcpt"/>
</dbReference>
<evidence type="ECO:0000256" key="3">
    <source>
        <dbReference type="ARBA" id="ARBA00022481"/>
    </source>
</evidence>
<comment type="similarity">
    <text evidence="8">Belongs to the methyl-accepting chemotaxis (MCP) protein family.</text>
</comment>
<dbReference type="FunFam" id="1.10.287.950:FF:000001">
    <property type="entry name" value="Methyl-accepting chemotaxis sensory transducer"/>
    <property type="match status" value="1"/>
</dbReference>